<dbReference type="InterPro" id="IPR032675">
    <property type="entry name" value="LRR_dom_sf"/>
</dbReference>
<proteinExistence type="predicted"/>
<evidence type="ECO:0000313" key="3">
    <source>
        <dbReference type="Proteomes" id="UP001212997"/>
    </source>
</evidence>
<dbReference type="Gene3D" id="3.80.10.10">
    <property type="entry name" value="Ribonuclease Inhibitor"/>
    <property type="match status" value="2"/>
</dbReference>
<dbReference type="SMART" id="SM00256">
    <property type="entry name" value="FBOX"/>
    <property type="match status" value="2"/>
</dbReference>
<keyword evidence="3" id="KW-1185">Reference proteome</keyword>
<name>A0AAD5V9D6_9APHY</name>
<accession>A0AAD5V9D6</accession>
<comment type="caution">
    <text evidence="2">The sequence shown here is derived from an EMBL/GenBank/DDBJ whole genome shotgun (WGS) entry which is preliminary data.</text>
</comment>
<gene>
    <name evidence="2" type="ORF">NLI96_g2104</name>
</gene>
<evidence type="ECO:0000259" key="1">
    <source>
        <dbReference type="SMART" id="SM00256"/>
    </source>
</evidence>
<feature type="domain" description="F-box" evidence="1">
    <location>
        <begin position="932"/>
        <end position="971"/>
    </location>
</feature>
<dbReference type="InterPro" id="IPR036047">
    <property type="entry name" value="F-box-like_dom_sf"/>
</dbReference>
<protein>
    <recommendedName>
        <fullName evidence="1">F-box domain-containing protein</fullName>
    </recommendedName>
</protein>
<feature type="domain" description="F-box" evidence="1">
    <location>
        <begin position="195"/>
        <end position="234"/>
    </location>
</feature>
<dbReference type="Proteomes" id="UP001212997">
    <property type="component" value="Unassembled WGS sequence"/>
</dbReference>
<reference evidence="2" key="1">
    <citation type="submission" date="2022-07" db="EMBL/GenBank/DDBJ databases">
        <title>Genome Sequence of Physisporinus lineatus.</title>
        <authorList>
            <person name="Buettner E."/>
        </authorList>
    </citation>
    <scope>NUCLEOTIDE SEQUENCE</scope>
    <source>
        <strain evidence="2">VT162</strain>
    </source>
</reference>
<sequence length="1403" mass="161700">MDSEDEAFQEQLDQHARNNDWRAAMAAIDFGDCISLKLYQKEEREALTIMCRARHGDDNSVDVVDWTRDWSAVYRFERFVDSVVGYHKGYLDLTGRHEYRWLSLTNRWTKFGMDVLNVFRHTKQVETPKTHVDGKPCVDHDGKPILVKDLVVDPAEVLESFQKDWRTGPVNIAGSGRLPSEHPIPIFQKLLLRDLPPEIIHEIMHTAGPDLARQLGSTSKYFREVALSYVYLNRFFDIPFHLEDTALSKPLEESDEYIETQARNGCMALMEEMDFVLSRPDILRSIRHLGLFGSWYGHAKDMLDLEFGSQKHTDIFGPVESRASPILDRTPNVEAINFTNLFISTDMLRSLATSHNLRKLFISSAHMTRTHIPLRLSSVTNITIFFSLPEASSLWSLLESCPSLRFLTLVFSDEADSIEPSTEIRARSNPFGSLERLILKRFESLDIMFLVQWMREAINLRLRRFWLQGGQGGIFQLQTAHILGALGPAPLQVLILDGLHHAEPGLLGEIAALFPDLRGLTLFYRDSFRQTRTRSVVWPHASWEYAPYFHNFHRLEFFCWNFEVNMMEMAFHRTLRSFEEGFPEFSWKVEAEESLADWNSVARVLAAYCPTLNIVVTGGDMEAGGKWGRTGLTKEYLPHFPSDWEFVCRRVVEWHTSKGTKDSPGSYLQFELESPWIISDLLCADRSHRQDLSAARVQKSSLYPLSLLSHNACIPEVQLFSILPLLRYLAIVGCQEATMDSDDEGFFERLDECIQKEDWNTASQDGNRIPMKLYQKDEWRSLRPKYFQLCDGVIDKIDWERDGSALYRFNRFLSPSEGFINLDLTGRHENRYRRLIARWHRLLVDVLKISTHATKTKVPLMGGNNKPFQRDGKPVMVTEYIVDRPSLLEKFERDWKSGYLPFTFSLRHTRKLLKYLSEHPTPKFQDLLLQDLPPELIHQIMQLAGRKDVRTLGSTSKYFRGIALSYVYLSRTFDIPYKKEDFDPTQTVEDRRSRRETQIRGRCDVLLNELNFVLSRPDILNSIIDVTMFGFRYGCAQDMLGYQGESPEYRALFGPIEEQANLVLSGTPNVRSLRLTHRLINSDVIQAMAAMHDLSTIFISASYLDPATDLPQYPSVINVALVLSSVEVLSLWDILGSCSNLRSLCLYSSNDLDTVQPASNIRARFNPFVSLEKFAVQGFHPEDILFLTSWIQESPALKLTHFLLEAGEDGIFPFQTEQILLALGPAPLQVLILDGLHHAEISLLDDIASAFPSLRSLTLLYRQSFRQSRTSSSFWPHASWEYAPLLRGFQQLEFFGWNFDIVDTERAFHRTLRSFEEGSFPEKWWEAEEEEYLADWESIARVLAAYCPTLKYAVFSRYIECHINRTSNGSIVVERSSRTGPALPMDLRCEYWPSDGQLWKITR</sequence>
<dbReference type="SUPFAM" id="SSF52047">
    <property type="entry name" value="RNI-like"/>
    <property type="match status" value="2"/>
</dbReference>
<dbReference type="InterPro" id="IPR001810">
    <property type="entry name" value="F-box_dom"/>
</dbReference>
<organism evidence="2 3">
    <name type="scientific">Meripilus lineatus</name>
    <dbReference type="NCBI Taxonomy" id="2056292"/>
    <lineage>
        <taxon>Eukaryota</taxon>
        <taxon>Fungi</taxon>
        <taxon>Dikarya</taxon>
        <taxon>Basidiomycota</taxon>
        <taxon>Agaricomycotina</taxon>
        <taxon>Agaricomycetes</taxon>
        <taxon>Polyporales</taxon>
        <taxon>Meripilaceae</taxon>
        <taxon>Meripilus</taxon>
    </lineage>
</organism>
<dbReference type="SUPFAM" id="SSF81383">
    <property type="entry name" value="F-box domain"/>
    <property type="match status" value="1"/>
</dbReference>
<evidence type="ECO:0000313" key="2">
    <source>
        <dbReference type="EMBL" id="KAJ3489472.1"/>
    </source>
</evidence>
<dbReference type="EMBL" id="JANAWD010000044">
    <property type="protein sequence ID" value="KAJ3489472.1"/>
    <property type="molecule type" value="Genomic_DNA"/>
</dbReference>